<name>A0AAE0EMD2_9CHLO</name>
<accession>A0AAE0EMD2</accession>
<organism evidence="1 2">
    <name type="scientific">Cymbomonas tetramitiformis</name>
    <dbReference type="NCBI Taxonomy" id="36881"/>
    <lineage>
        <taxon>Eukaryota</taxon>
        <taxon>Viridiplantae</taxon>
        <taxon>Chlorophyta</taxon>
        <taxon>Pyramimonadophyceae</taxon>
        <taxon>Pyramimonadales</taxon>
        <taxon>Pyramimonadaceae</taxon>
        <taxon>Cymbomonas</taxon>
    </lineage>
</organism>
<protein>
    <submittedName>
        <fullName evidence="1">Uncharacterized protein</fullName>
    </submittedName>
</protein>
<proteinExistence type="predicted"/>
<keyword evidence="2" id="KW-1185">Reference proteome</keyword>
<evidence type="ECO:0000313" key="1">
    <source>
        <dbReference type="EMBL" id="KAK3233047.1"/>
    </source>
</evidence>
<dbReference type="Proteomes" id="UP001190700">
    <property type="component" value="Unassembled WGS sequence"/>
</dbReference>
<evidence type="ECO:0000313" key="2">
    <source>
        <dbReference type="Proteomes" id="UP001190700"/>
    </source>
</evidence>
<gene>
    <name evidence="1" type="ORF">CYMTET_56633</name>
</gene>
<dbReference type="AlphaFoldDB" id="A0AAE0EMD2"/>
<dbReference type="EMBL" id="LGRX02035816">
    <property type="protein sequence ID" value="KAK3233047.1"/>
    <property type="molecule type" value="Genomic_DNA"/>
</dbReference>
<reference evidence="1 2" key="1">
    <citation type="journal article" date="2015" name="Genome Biol. Evol.">
        <title>Comparative Genomics of a Bacterivorous Green Alga Reveals Evolutionary Causalities and Consequences of Phago-Mixotrophic Mode of Nutrition.</title>
        <authorList>
            <person name="Burns J.A."/>
            <person name="Paasch A."/>
            <person name="Narechania A."/>
            <person name="Kim E."/>
        </authorList>
    </citation>
    <scope>NUCLEOTIDE SEQUENCE [LARGE SCALE GENOMIC DNA]</scope>
    <source>
        <strain evidence="1 2">PLY_AMNH</strain>
    </source>
</reference>
<comment type="caution">
    <text evidence="1">The sequence shown here is derived from an EMBL/GenBank/DDBJ whole genome shotgun (WGS) entry which is preliminary data.</text>
</comment>
<sequence length="182" mass="19961">MPCCADTKVELLDGADACPPEDCGGDFRYAELCERRDTSKPTVGAAFHNSAFRGVYGEVANAVNYRNLLQSRRYLELVRKSEGAPFYTLFDLESAKREVRVAANPARERKAIKQEYKGLKTDGASREDMAAVAGSCTHVHCVTVKLAHPTCPTRRLRDCLTSLPYLALEVESAIPPPVSPAI</sequence>